<feature type="transmembrane region" description="Helical" evidence="3">
    <location>
        <begin position="57"/>
        <end position="78"/>
    </location>
</feature>
<dbReference type="GeneID" id="115820898"/>
<evidence type="ECO:0000256" key="3">
    <source>
        <dbReference type="SAM" id="Phobius"/>
    </source>
</evidence>
<dbReference type="CDD" id="cd03590">
    <property type="entry name" value="CLECT_DC-SIGN_like"/>
    <property type="match status" value="1"/>
</dbReference>
<dbReference type="Pfam" id="PF00059">
    <property type="entry name" value="Lectin_C"/>
    <property type="match status" value="1"/>
</dbReference>
<feature type="coiled-coil region" evidence="2">
    <location>
        <begin position="99"/>
        <end position="140"/>
    </location>
</feature>
<feature type="domain" description="C-type lectin" evidence="4">
    <location>
        <begin position="163"/>
        <end position="285"/>
    </location>
</feature>
<accession>A0A6J2W879</accession>
<dbReference type="PROSITE" id="PS50041">
    <property type="entry name" value="C_TYPE_LECTIN_2"/>
    <property type="match status" value="1"/>
</dbReference>
<dbReference type="InterPro" id="IPR001304">
    <property type="entry name" value="C-type_lectin-like"/>
</dbReference>
<keyword evidence="3" id="KW-0812">Transmembrane</keyword>
<proteinExistence type="predicted"/>
<dbReference type="Proteomes" id="UP000504632">
    <property type="component" value="Chromosome 1"/>
</dbReference>
<keyword evidence="1" id="KW-0430">Lectin</keyword>
<evidence type="ECO:0000313" key="5">
    <source>
        <dbReference type="Proteomes" id="UP000504632"/>
    </source>
</evidence>
<dbReference type="SMART" id="SM00034">
    <property type="entry name" value="CLECT"/>
    <property type="match status" value="1"/>
</dbReference>
<dbReference type="InterPro" id="IPR033989">
    <property type="entry name" value="CD209-like_CTLD"/>
</dbReference>
<dbReference type="InParanoid" id="A0A6J2W879"/>
<name>A0A6J2W879_CHACN</name>
<dbReference type="GO" id="GO:0030246">
    <property type="term" value="F:carbohydrate binding"/>
    <property type="evidence" value="ECO:0007669"/>
    <property type="project" value="UniProtKB-KW"/>
</dbReference>
<keyword evidence="3" id="KW-0472">Membrane</keyword>
<evidence type="ECO:0000313" key="6">
    <source>
        <dbReference type="RefSeq" id="XP_030640468.1"/>
    </source>
</evidence>
<dbReference type="AlphaFoldDB" id="A0A6J2W879"/>
<keyword evidence="3" id="KW-1133">Transmembrane helix</keyword>
<gene>
    <name evidence="6" type="primary">zgc:174904</name>
</gene>
<evidence type="ECO:0000256" key="2">
    <source>
        <dbReference type="SAM" id="Coils"/>
    </source>
</evidence>
<evidence type="ECO:0000259" key="4">
    <source>
        <dbReference type="PROSITE" id="PS50041"/>
    </source>
</evidence>
<keyword evidence="2" id="KW-0175">Coiled coil</keyword>
<organism evidence="5 6">
    <name type="scientific">Chanos chanos</name>
    <name type="common">Milkfish</name>
    <name type="synonym">Mugil chanos</name>
    <dbReference type="NCBI Taxonomy" id="29144"/>
    <lineage>
        <taxon>Eukaryota</taxon>
        <taxon>Metazoa</taxon>
        <taxon>Chordata</taxon>
        <taxon>Craniata</taxon>
        <taxon>Vertebrata</taxon>
        <taxon>Euteleostomi</taxon>
        <taxon>Actinopterygii</taxon>
        <taxon>Neopterygii</taxon>
        <taxon>Teleostei</taxon>
        <taxon>Ostariophysi</taxon>
        <taxon>Gonorynchiformes</taxon>
        <taxon>Chanidae</taxon>
        <taxon>Chanos</taxon>
    </lineage>
</organism>
<protein>
    <submittedName>
        <fullName evidence="6">C-type lectin domain family 17, member A</fullName>
    </submittedName>
</protein>
<keyword evidence="5" id="KW-1185">Reference proteome</keyword>
<dbReference type="OrthoDB" id="9906043at2759"/>
<dbReference type="PANTHER" id="PTHR22803">
    <property type="entry name" value="MANNOSE, PHOSPHOLIPASE, LECTIN RECEPTOR RELATED"/>
    <property type="match status" value="1"/>
</dbReference>
<evidence type="ECO:0000256" key="1">
    <source>
        <dbReference type="ARBA" id="ARBA00022734"/>
    </source>
</evidence>
<reference evidence="6" key="1">
    <citation type="submission" date="2025-08" db="UniProtKB">
        <authorList>
            <consortium name="RefSeq"/>
        </authorList>
    </citation>
    <scope>IDENTIFICATION</scope>
</reference>
<dbReference type="RefSeq" id="XP_030640468.1">
    <property type="nucleotide sequence ID" value="XM_030784608.1"/>
</dbReference>
<sequence>MSTGMDGRESERMYTKLIDDSGPSFEEDDKYMNSHDAPHTVFVTPARSPSSRGPYKVATVCLTAFCLILLLVVVSMSIHNKNRSPVAGMQQNSSHPAEAQRQTLNVTELMSELEGLKKERDQLREDREKLQARLAEMSRVTAPPPCSVATMPPPQCPSSWLLFNDSCYFFSRQTLSWYDSEKFCNDKGGHLAIIHTAEEQTYIWNQLPRGHWNAYWFGITDERTEDEWHWVDGTKLEGGFWEDGEPNNHIDEDCGYIVKTRVLSRVPIRSWYDAPCSMHWPFICEKELKTR</sequence>
<dbReference type="Gene3D" id="3.10.100.10">
    <property type="entry name" value="Mannose-Binding Protein A, subunit A"/>
    <property type="match status" value="1"/>
</dbReference>
<dbReference type="InterPro" id="IPR016186">
    <property type="entry name" value="C-type_lectin-like/link_sf"/>
</dbReference>
<dbReference type="InterPro" id="IPR050111">
    <property type="entry name" value="C-type_lectin/snaclec_domain"/>
</dbReference>
<dbReference type="InterPro" id="IPR016187">
    <property type="entry name" value="CTDL_fold"/>
</dbReference>
<dbReference type="SUPFAM" id="SSF56436">
    <property type="entry name" value="C-type lectin-like"/>
    <property type="match status" value="1"/>
</dbReference>